<dbReference type="Proteomes" id="UP000326062">
    <property type="component" value="Chromosome 6"/>
</dbReference>
<dbReference type="PANTHER" id="PTHR11885:SF6">
    <property type="entry name" value="SMALL RIBOSOMAL SUBUNIT PROTEIN US15"/>
    <property type="match status" value="1"/>
</dbReference>
<dbReference type="PANTHER" id="PTHR11885">
    <property type="entry name" value="RIBOSOMAL PROTEIN S15P/S13E"/>
    <property type="match status" value="1"/>
</dbReference>
<evidence type="ECO:0000256" key="2">
    <source>
        <dbReference type="ARBA" id="ARBA00022980"/>
    </source>
</evidence>
<dbReference type="Pfam" id="PF08069">
    <property type="entry name" value="Ribosomal_S13_N"/>
    <property type="match status" value="1"/>
</dbReference>
<feature type="domain" description="Small ribosomal subunit protein uS15 N-terminal" evidence="4">
    <location>
        <begin position="1"/>
        <end position="54"/>
    </location>
</feature>
<evidence type="ECO:0000256" key="1">
    <source>
        <dbReference type="ARBA" id="ARBA00008434"/>
    </source>
</evidence>
<comment type="similarity">
    <text evidence="1">Belongs to the universal ribosomal protein uS15 family.</text>
</comment>
<dbReference type="InterPro" id="IPR023029">
    <property type="entry name" value="Ribosomal_uS15_arc_euk"/>
</dbReference>
<keyword evidence="6" id="KW-1185">Reference proteome</keyword>
<sequence length="101" mass="11483">MGPMHTPRKGLSQWTLPDNHSISTWLKLTSDNVKDRSKNGPRRACVILRDSHGATEVSFSKGLAPDLPEDLYHIHRWLNIIRPNESSFPIGNMSCLTLPWH</sequence>
<dbReference type="AlphaFoldDB" id="A0A5N3XSB5"/>
<dbReference type="SMART" id="SM01386">
    <property type="entry name" value="Ribosomal_S13_N"/>
    <property type="match status" value="1"/>
</dbReference>
<dbReference type="InterPro" id="IPR012606">
    <property type="entry name" value="Ribosomal_uS15_N"/>
</dbReference>
<protein>
    <recommendedName>
        <fullName evidence="4">Small ribosomal subunit protein uS15 N-terminal domain-containing protein</fullName>
    </recommendedName>
</protein>
<evidence type="ECO:0000256" key="3">
    <source>
        <dbReference type="ARBA" id="ARBA00023274"/>
    </source>
</evidence>
<reference evidence="5 6" key="1">
    <citation type="submission" date="2019-06" db="EMBL/GenBank/DDBJ databases">
        <title>Discovery of a novel chromosome fission-fusion reversal in muntjac.</title>
        <authorList>
            <person name="Mudd A.B."/>
            <person name="Bredeson J.V."/>
            <person name="Baum R."/>
            <person name="Hockemeyer D."/>
            <person name="Rokhsar D.S."/>
        </authorList>
    </citation>
    <scope>NUCLEOTIDE SEQUENCE [LARGE SCALE GENOMIC DNA]</scope>
    <source>
        <strain evidence="5">UCam_UCB_Mr</strain>
        <tissue evidence="5">Fibroblast cell line</tissue>
    </source>
</reference>
<dbReference type="GO" id="GO:0070181">
    <property type="term" value="F:small ribosomal subunit rRNA binding"/>
    <property type="evidence" value="ECO:0007669"/>
    <property type="project" value="TreeGrafter"/>
</dbReference>
<dbReference type="GO" id="GO:0022627">
    <property type="term" value="C:cytosolic small ribosomal subunit"/>
    <property type="evidence" value="ECO:0007669"/>
    <property type="project" value="TreeGrafter"/>
</dbReference>
<dbReference type="GO" id="GO:0005730">
    <property type="term" value="C:nucleolus"/>
    <property type="evidence" value="ECO:0007669"/>
    <property type="project" value="TreeGrafter"/>
</dbReference>
<keyword evidence="3" id="KW-0687">Ribonucleoprotein</keyword>
<dbReference type="GO" id="GO:0006412">
    <property type="term" value="P:translation"/>
    <property type="evidence" value="ECO:0007669"/>
    <property type="project" value="InterPro"/>
</dbReference>
<evidence type="ECO:0000259" key="4">
    <source>
        <dbReference type="SMART" id="SM01386"/>
    </source>
</evidence>
<name>A0A5N3XSB5_MUNRE</name>
<dbReference type="GO" id="GO:0003735">
    <property type="term" value="F:structural constituent of ribosome"/>
    <property type="evidence" value="ECO:0007669"/>
    <property type="project" value="InterPro"/>
</dbReference>
<dbReference type="EMBL" id="VCEB01000006">
    <property type="protein sequence ID" value="KAB0376270.1"/>
    <property type="molecule type" value="Genomic_DNA"/>
</dbReference>
<organism evidence="5 6">
    <name type="scientific">Muntiacus reevesi</name>
    <name type="common">Reeves' muntjac</name>
    <name type="synonym">Cervus reevesi</name>
    <dbReference type="NCBI Taxonomy" id="9886"/>
    <lineage>
        <taxon>Eukaryota</taxon>
        <taxon>Metazoa</taxon>
        <taxon>Chordata</taxon>
        <taxon>Craniata</taxon>
        <taxon>Vertebrata</taxon>
        <taxon>Euteleostomi</taxon>
        <taxon>Mammalia</taxon>
        <taxon>Eutheria</taxon>
        <taxon>Laurasiatheria</taxon>
        <taxon>Artiodactyla</taxon>
        <taxon>Ruminantia</taxon>
        <taxon>Pecora</taxon>
        <taxon>Cervidae</taxon>
        <taxon>Muntiacinae</taxon>
        <taxon>Muntiacus</taxon>
    </lineage>
</organism>
<keyword evidence="2" id="KW-0689">Ribosomal protein</keyword>
<evidence type="ECO:0000313" key="5">
    <source>
        <dbReference type="EMBL" id="KAB0376270.1"/>
    </source>
</evidence>
<accession>A0A5N3XSB5</accession>
<proteinExistence type="inferred from homology"/>
<gene>
    <name evidence="5" type="ORF">FD755_012913</name>
</gene>
<comment type="caution">
    <text evidence="5">The sequence shown here is derived from an EMBL/GenBank/DDBJ whole genome shotgun (WGS) entry which is preliminary data.</text>
</comment>
<evidence type="ECO:0000313" key="6">
    <source>
        <dbReference type="Proteomes" id="UP000326062"/>
    </source>
</evidence>